<dbReference type="PANTHER" id="PTHR35089">
    <property type="entry name" value="CHAPERONE PROTEIN SKP"/>
    <property type="match status" value="1"/>
</dbReference>
<keyword evidence="2 3" id="KW-0732">Signal</keyword>
<dbReference type="GO" id="GO:0005829">
    <property type="term" value="C:cytosol"/>
    <property type="evidence" value="ECO:0007669"/>
    <property type="project" value="TreeGrafter"/>
</dbReference>
<accession>A0A0P8ASE2</accession>
<dbReference type="STRING" id="1305737.GCA_000526355_00942"/>
<sequence length="207" mass="23588">MKPKLILNKMKKVLPLFSLVSAFAVMLSCQPKTEQTAETTSQSESSVEFSDLKVAFVLTDSVINRYEYFKTKSAELQEKGKKFESDLQGRARGFEQEVANFQQTGGNMTPNQQRAKQEELVKKEQNLMTYRDNLMQELAGDESTLYSEVYDKVQAYLKKYAEENDLDLILSYTRGGALWYGKDALDLTDKVVENLNQEYASEKPAAQ</sequence>
<dbReference type="EMBL" id="LJXT01000016">
    <property type="protein sequence ID" value="KPQ19045.1"/>
    <property type="molecule type" value="Genomic_DNA"/>
</dbReference>
<dbReference type="InterPro" id="IPR024930">
    <property type="entry name" value="Skp_dom_sf"/>
</dbReference>
<dbReference type="PROSITE" id="PS51257">
    <property type="entry name" value="PROKAR_LIPOPROTEIN"/>
    <property type="match status" value="1"/>
</dbReference>
<comment type="caution">
    <text evidence="4">The sequence shown here is derived from an EMBL/GenBank/DDBJ whole genome shotgun (WGS) entry which is preliminary data.</text>
</comment>
<dbReference type="InterPro" id="IPR005632">
    <property type="entry name" value="Chaperone_Skp"/>
</dbReference>
<dbReference type="eggNOG" id="COG2825">
    <property type="taxonomic scope" value="Bacteria"/>
</dbReference>
<feature type="signal peptide" evidence="3">
    <location>
        <begin position="1"/>
        <end position="24"/>
    </location>
</feature>
<evidence type="ECO:0000256" key="2">
    <source>
        <dbReference type="ARBA" id="ARBA00022729"/>
    </source>
</evidence>
<dbReference type="Gene3D" id="3.30.910.20">
    <property type="entry name" value="Skp domain"/>
    <property type="match status" value="1"/>
</dbReference>
<dbReference type="GO" id="GO:0051082">
    <property type="term" value="F:unfolded protein binding"/>
    <property type="evidence" value="ECO:0007669"/>
    <property type="project" value="InterPro"/>
</dbReference>
<dbReference type="AlphaFoldDB" id="A0A0P8ASE2"/>
<evidence type="ECO:0000313" key="5">
    <source>
        <dbReference type="Proteomes" id="UP000050421"/>
    </source>
</evidence>
<dbReference type="Proteomes" id="UP000050421">
    <property type="component" value="Unassembled WGS sequence"/>
</dbReference>
<protein>
    <submittedName>
        <fullName evidence="4">Outer membrane protein</fullName>
    </submittedName>
</protein>
<evidence type="ECO:0000256" key="1">
    <source>
        <dbReference type="ARBA" id="ARBA00009091"/>
    </source>
</evidence>
<dbReference type="PATRIC" id="fig|1305737.6.peg.1458"/>
<dbReference type="GO" id="GO:0050821">
    <property type="term" value="P:protein stabilization"/>
    <property type="evidence" value="ECO:0007669"/>
    <property type="project" value="TreeGrafter"/>
</dbReference>
<name>A0A0P8ASE2_9BACT</name>
<evidence type="ECO:0000256" key="3">
    <source>
        <dbReference type="SAM" id="SignalP"/>
    </source>
</evidence>
<dbReference type="SMART" id="SM00935">
    <property type="entry name" value="OmpH"/>
    <property type="match status" value="1"/>
</dbReference>
<dbReference type="SUPFAM" id="SSF111384">
    <property type="entry name" value="OmpH-like"/>
    <property type="match status" value="1"/>
</dbReference>
<reference evidence="4 5" key="1">
    <citation type="submission" date="2015-09" db="EMBL/GenBank/DDBJ databases">
        <title>Identification and resolution of microdiversity through metagenomic sequencing of parallel consortia.</title>
        <authorList>
            <person name="Nelson W.C."/>
            <person name="Romine M.F."/>
            <person name="Lindemann S.R."/>
        </authorList>
    </citation>
    <scope>NUCLEOTIDE SEQUENCE [LARGE SCALE GENOMIC DNA]</scope>
    <source>
        <strain evidence="4">HL-49</strain>
    </source>
</reference>
<comment type="similarity">
    <text evidence="1">Belongs to the Skp family.</text>
</comment>
<gene>
    <name evidence="4" type="primary">hlpA</name>
    <name evidence="4" type="ORF">HLUCCX10_04050</name>
</gene>
<organism evidence="4 5">
    <name type="scientific">Algoriphagus marincola HL-49</name>
    <dbReference type="NCBI Taxonomy" id="1305737"/>
    <lineage>
        <taxon>Bacteria</taxon>
        <taxon>Pseudomonadati</taxon>
        <taxon>Bacteroidota</taxon>
        <taxon>Cytophagia</taxon>
        <taxon>Cytophagales</taxon>
        <taxon>Cyclobacteriaceae</taxon>
        <taxon>Algoriphagus</taxon>
    </lineage>
</organism>
<dbReference type="PANTHER" id="PTHR35089:SF1">
    <property type="entry name" value="CHAPERONE PROTEIN SKP"/>
    <property type="match status" value="1"/>
</dbReference>
<dbReference type="Pfam" id="PF03938">
    <property type="entry name" value="OmpH"/>
    <property type="match status" value="1"/>
</dbReference>
<proteinExistence type="inferred from homology"/>
<evidence type="ECO:0000313" key="4">
    <source>
        <dbReference type="EMBL" id="KPQ19045.1"/>
    </source>
</evidence>
<feature type="chain" id="PRO_5006148100" evidence="3">
    <location>
        <begin position="25"/>
        <end position="207"/>
    </location>
</feature>